<evidence type="ECO:0000313" key="2">
    <source>
        <dbReference type="EMBL" id="MBK6266325.1"/>
    </source>
</evidence>
<evidence type="ECO:0000256" key="1">
    <source>
        <dbReference type="SAM" id="Phobius"/>
    </source>
</evidence>
<evidence type="ECO:0000313" key="3">
    <source>
        <dbReference type="Proteomes" id="UP000611723"/>
    </source>
</evidence>
<name>A0A934X0U0_9BACT</name>
<comment type="caution">
    <text evidence="2">The sequence shown here is derived from an EMBL/GenBank/DDBJ whole genome shotgun (WGS) entry which is preliminary data.</text>
</comment>
<gene>
    <name evidence="2" type="ORF">JKA74_14865</name>
</gene>
<keyword evidence="3" id="KW-1185">Reference proteome</keyword>
<dbReference type="AlphaFoldDB" id="A0A934X0U0"/>
<feature type="transmembrane region" description="Helical" evidence="1">
    <location>
        <begin position="81"/>
        <end position="102"/>
    </location>
</feature>
<dbReference type="EMBL" id="JAEQBW010000007">
    <property type="protein sequence ID" value="MBK6266325.1"/>
    <property type="molecule type" value="Genomic_DNA"/>
</dbReference>
<keyword evidence="1" id="KW-1133">Transmembrane helix</keyword>
<organism evidence="2 3">
    <name type="scientific">Marivirga aurantiaca</name>
    <dbReference type="NCBI Taxonomy" id="2802615"/>
    <lineage>
        <taxon>Bacteria</taxon>
        <taxon>Pseudomonadati</taxon>
        <taxon>Bacteroidota</taxon>
        <taxon>Cytophagia</taxon>
        <taxon>Cytophagales</taxon>
        <taxon>Marivirgaceae</taxon>
        <taxon>Marivirga</taxon>
    </lineage>
</organism>
<sequence>MESFAFVNIFLYVAYLLVFLAALGAIVLPLVNALGNPKSLLKSVLGIAIIGVIYLVSWGVSGDEVTAVYTKFDITPTSSKVIGGVLITTYLLMGIAVLSIIYSEIRKIAN</sequence>
<feature type="transmembrane region" description="Helical" evidence="1">
    <location>
        <begin position="6"/>
        <end position="31"/>
    </location>
</feature>
<reference evidence="2" key="1">
    <citation type="submission" date="2021-01" db="EMBL/GenBank/DDBJ databases">
        <title>Marivirga aurantiaca sp. nov., isolated from intertidal surface sediments.</title>
        <authorList>
            <person name="Zhang M."/>
        </authorList>
    </citation>
    <scope>NUCLEOTIDE SEQUENCE</scope>
    <source>
        <strain evidence="2">S37H4</strain>
    </source>
</reference>
<keyword evidence="1" id="KW-0472">Membrane</keyword>
<dbReference type="Proteomes" id="UP000611723">
    <property type="component" value="Unassembled WGS sequence"/>
</dbReference>
<accession>A0A934X0U0</accession>
<feature type="transmembrane region" description="Helical" evidence="1">
    <location>
        <begin position="43"/>
        <end position="61"/>
    </location>
</feature>
<dbReference type="RefSeq" id="WP_201432004.1">
    <property type="nucleotide sequence ID" value="NZ_JAEQBW010000007.1"/>
</dbReference>
<protein>
    <submittedName>
        <fullName evidence="2">Uncharacterized protein</fullName>
    </submittedName>
</protein>
<keyword evidence="1" id="KW-0812">Transmembrane</keyword>
<proteinExistence type="predicted"/>